<dbReference type="Gene3D" id="3.40.1190.20">
    <property type="match status" value="1"/>
</dbReference>
<comment type="caution">
    <text evidence="3">The sequence shown here is derived from an EMBL/GenBank/DDBJ whole genome shotgun (WGS) entry which is preliminary data.</text>
</comment>
<feature type="compositionally biased region" description="Low complexity" evidence="1">
    <location>
        <begin position="149"/>
        <end position="161"/>
    </location>
</feature>
<keyword evidence="3" id="KW-0808">Transferase</keyword>
<dbReference type="PANTHER" id="PTHR47826:SF1">
    <property type="entry name" value="OS03G0164700 PROTEIN"/>
    <property type="match status" value="1"/>
</dbReference>
<feature type="domain" description="Carbohydrate kinase PfkB" evidence="2">
    <location>
        <begin position="211"/>
        <end position="394"/>
    </location>
</feature>
<dbReference type="GO" id="GO:0016301">
    <property type="term" value="F:kinase activity"/>
    <property type="evidence" value="ECO:0007669"/>
    <property type="project" value="UniProtKB-KW"/>
</dbReference>
<dbReference type="InterPro" id="IPR011611">
    <property type="entry name" value="PfkB_dom"/>
</dbReference>
<accession>A0ABQ7G8G3</accession>
<sequence>MLQGLVHSPVSGSLGRQCAWRKSAPCVNASRPWRRGAKRCPKQQSALKLCAQQYDVVGLGNLCVDVISPVDSLPKGPKNMQMLDELNAGPLDETSWEVGGNCNFLIAAARMGLRTASVGHAGCDVYGDFLAKTLHDEGVEALERIAPPTSSSDSADGTYSSPTPEEAALLQQTLICFVLVDPLGRHAFCSLYDFGPWPLLRGINHLPRRAMELVESARTVFVNGFIFDELRLDVVQEACQVAMQKGGAVFFDPGPRCFTMMEGSRRVALDTILNLSTVVLLTEEEAAVVTGQQKAEAAARSLLSRKDAFTRWCVVKQGAHGATLASKDPANGAITIHQSPGFKVAVQDTVGCGDSFASAVVLGYNNSLPIPLTLALANAVGAATAMGRGAGRSVAKAEQVRALLLRCLDGVHHEQRMSQAYSDVVLRQAINIVQAQLDLAHIDRRPSMVASFHDQDMVQTN</sequence>
<evidence type="ECO:0000256" key="1">
    <source>
        <dbReference type="SAM" id="MobiDB-lite"/>
    </source>
</evidence>
<name>A0ABQ7G8G3_DUNSA</name>
<protein>
    <submittedName>
        <fullName evidence="3">Sugar/carbohydrate kinase</fullName>
    </submittedName>
</protein>
<evidence type="ECO:0000313" key="4">
    <source>
        <dbReference type="Proteomes" id="UP000815325"/>
    </source>
</evidence>
<gene>
    <name evidence="3" type="ORF">DUNSADRAFT_13902</name>
</gene>
<dbReference type="SUPFAM" id="SSF53613">
    <property type="entry name" value="Ribokinase-like"/>
    <property type="match status" value="1"/>
</dbReference>
<reference evidence="3" key="1">
    <citation type="submission" date="2017-08" db="EMBL/GenBank/DDBJ databases">
        <authorList>
            <person name="Polle J.E."/>
            <person name="Barry K."/>
            <person name="Cushman J."/>
            <person name="Schmutz J."/>
            <person name="Tran D."/>
            <person name="Hathwaick L.T."/>
            <person name="Yim W.C."/>
            <person name="Jenkins J."/>
            <person name="Mckie-Krisberg Z.M."/>
            <person name="Prochnik S."/>
            <person name="Lindquist E."/>
            <person name="Dockter R.B."/>
            <person name="Adam C."/>
            <person name="Molina H."/>
            <person name="Bunkerborg J."/>
            <person name="Jin E."/>
            <person name="Buchheim M."/>
            <person name="Magnuson J."/>
        </authorList>
    </citation>
    <scope>NUCLEOTIDE SEQUENCE</scope>
    <source>
        <strain evidence="3">CCAP 19/18</strain>
    </source>
</reference>
<evidence type="ECO:0000313" key="3">
    <source>
        <dbReference type="EMBL" id="KAF5830892.1"/>
    </source>
</evidence>
<dbReference type="Proteomes" id="UP000815325">
    <property type="component" value="Unassembled WGS sequence"/>
</dbReference>
<dbReference type="InterPro" id="IPR029056">
    <property type="entry name" value="Ribokinase-like"/>
</dbReference>
<feature type="region of interest" description="Disordered" evidence="1">
    <location>
        <begin position="144"/>
        <end position="163"/>
    </location>
</feature>
<evidence type="ECO:0000259" key="2">
    <source>
        <dbReference type="Pfam" id="PF00294"/>
    </source>
</evidence>
<dbReference type="PANTHER" id="PTHR47826">
    <property type="entry name" value="OS03G0164700 PROTEIN"/>
    <property type="match status" value="1"/>
</dbReference>
<dbReference type="EMBL" id="MU069996">
    <property type="protein sequence ID" value="KAF5830892.1"/>
    <property type="molecule type" value="Genomic_DNA"/>
</dbReference>
<dbReference type="Pfam" id="PF00294">
    <property type="entry name" value="PfkB"/>
    <property type="match status" value="1"/>
</dbReference>
<keyword evidence="4" id="KW-1185">Reference proteome</keyword>
<proteinExistence type="predicted"/>
<organism evidence="3 4">
    <name type="scientific">Dunaliella salina</name>
    <name type="common">Green alga</name>
    <name type="synonym">Protococcus salinus</name>
    <dbReference type="NCBI Taxonomy" id="3046"/>
    <lineage>
        <taxon>Eukaryota</taxon>
        <taxon>Viridiplantae</taxon>
        <taxon>Chlorophyta</taxon>
        <taxon>core chlorophytes</taxon>
        <taxon>Chlorophyceae</taxon>
        <taxon>CS clade</taxon>
        <taxon>Chlamydomonadales</taxon>
        <taxon>Dunaliellaceae</taxon>
        <taxon>Dunaliella</taxon>
    </lineage>
</organism>
<keyword evidence="3" id="KW-0418">Kinase</keyword>